<dbReference type="InterPro" id="IPR010919">
    <property type="entry name" value="SAND-like_dom_sf"/>
</dbReference>
<dbReference type="RefSeq" id="XP_035880906.1">
    <property type="nucleotide sequence ID" value="XM_036025013.1"/>
</dbReference>
<dbReference type="SMART" id="SM00258">
    <property type="entry name" value="SAND"/>
    <property type="match status" value="1"/>
</dbReference>
<dbReference type="InterPro" id="IPR036427">
    <property type="entry name" value="Bromodomain-like_sf"/>
</dbReference>
<dbReference type="InterPro" id="IPR004865">
    <property type="entry name" value="HSR_dom"/>
</dbReference>
<dbReference type="KEGG" id="pdic:114495407"/>
<dbReference type="PANTHER" id="PTHR46386:SF1">
    <property type="entry name" value="NUCLEAR BODY PROTEIN SP140-LIKE PROTEIN"/>
    <property type="match status" value="1"/>
</dbReference>
<evidence type="ECO:0000259" key="10">
    <source>
        <dbReference type="PROSITE" id="PS50864"/>
    </source>
</evidence>
<evidence type="ECO:0000259" key="9">
    <source>
        <dbReference type="PROSITE" id="PS50016"/>
    </source>
</evidence>
<reference evidence="13" key="1">
    <citation type="submission" date="2025-08" db="UniProtKB">
        <authorList>
            <consortium name="RefSeq"/>
        </authorList>
    </citation>
    <scope>IDENTIFICATION</scope>
    <source>
        <tissue evidence="13">Muscle</tissue>
    </source>
</reference>
<evidence type="ECO:0000256" key="8">
    <source>
        <dbReference type="SAM" id="MobiDB-lite"/>
    </source>
</evidence>
<evidence type="ECO:0000313" key="13">
    <source>
        <dbReference type="RefSeq" id="XP_035880906.1"/>
    </source>
</evidence>
<dbReference type="InterPro" id="IPR019786">
    <property type="entry name" value="Zinc_finger_PHD-type_CS"/>
</dbReference>
<protein>
    <submittedName>
        <fullName evidence="13">Nuclear body protein SP140-like</fullName>
    </submittedName>
</protein>
<feature type="compositionally biased region" description="Basic and acidic residues" evidence="8">
    <location>
        <begin position="269"/>
        <end position="278"/>
    </location>
</feature>
<feature type="domain" description="HSR" evidence="11">
    <location>
        <begin position="4"/>
        <end position="120"/>
    </location>
</feature>
<feature type="region of interest" description="Disordered" evidence="8">
    <location>
        <begin position="247"/>
        <end position="293"/>
    </location>
</feature>
<keyword evidence="6" id="KW-0238">DNA-binding</keyword>
<dbReference type="PROSITE" id="PS50864">
    <property type="entry name" value="SAND"/>
    <property type="match status" value="1"/>
</dbReference>
<keyword evidence="2" id="KW-0479">Metal-binding</keyword>
<dbReference type="InterPro" id="IPR043563">
    <property type="entry name" value="Sp110/Sp140/Sp140L-like"/>
</dbReference>
<evidence type="ECO:0000259" key="11">
    <source>
        <dbReference type="PROSITE" id="PS51414"/>
    </source>
</evidence>
<keyword evidence="12" id="KW-1185">Reference proteome</keyword>
<dbReference type="OrthoDB" id="1870062at2759"/>
<keyword evidence="3 7" id="KW-0863">Zinc-finger</keyword>
<dbReference type="SUPFAM" id="SSF57903">
    <property type="entry name" value="FYVE/PHD zinc finger"/>
    <property type="match status" value="1"/>
</dbReference>
<evidence type="ECO:0000256" key="5">
    <source>
        <dbReference type="ARBA" id="ARBA00023117"/>
    </source>
</evidence>
<dbReference type="Gene3D" id="1.20.920.10">
    <property type="entry name" value="Bromodomain-like"/>
    <property type="match status" value="1"/>
</dbReference>
<evidence type="ECO:0000256" key="7">
    <source>
        <dbReference type="PROSITE-ProRule" id="PRU00146"/>
    </source>
</evidence>
<dbReference type="InterPro" id="IPR011011">
    <property type="entry name" value="Znf_FYVE_PHD"/>
</dbReference>
<evidence type="ECO:0000313" key="12">
    <source>
        <dbReference type="Proteomes" id="UP000504628"/>
    </source>
</evidence>
<dbReference type="SMART" id="SM00249">
    <property type="entry name" value="PHD"/>
    <property type="match status" value="1"/>
</dbReference>
<feature type="domain" description="SAND" evidence="10">
    <location>
        <begin position="314"/>
        <end position="395"/>
    </location>
</feature>
<keyword evidence="1" id="KW-0597">Phosphoprotein</keyword>
<sequence length="576" mass="66563">MASGGSDLSTRMFAKQNRLMCEIAFKHFKERKVEISDAIKTPFPFLETLRDREFITNKTYKESKKSCENLLAVPKVVYAILDNMEEICHLPLLEILFSEFMTKNYPDLNGICEGFRDAILKEICDQASVKEESAENPITQLSLERGAGENSYPFLPWLFPDQSNYKGTAPPDNRLPEHPTKRKDIKMETNIINDNDALESQQANEQRAQVSEPAGVELPHHRIPVNSSCSHLKDTMKEKPFFNSESEWKARSGGNQESDIIEISSDESAECRDREKPPEASTSALKRKPGFMDLGNNSALQKPKKIAKATQQPGVCVNFRAQILRVACGEMKGLLIRRKLERGATRKCIRTEDGNWFTPREFEVRGGYEKASNWKTSLTCDGKTLKQLMELRLLLPPPRTFCKRKKEGNSDRCVICQDGGKLFRCGTCYRFFHGDCHLPPVDTKRKSWNCTFCRMGNSSGCQQRYRKSEILVKPMGPEEKSKCEFLLFKVYYHLENNVFPSIPRENYVRKASRCVWKLRKLDIIKKKLIKGNYPQVEDFLWAMENFFWDPKQIHLYLKKEEFMKDFKEIFAIQETN</sequence>
<evidence type="ECO:0000256" key="3">
    <source>
        <dbReference type="ARBA" id="ARBA00022771"/>
    </source>
</evidence>
<gene>
    <name evidence="13" type="primary">LOC114495407</name>
</gene>
<dbReference type="CDD" id="cd15626">
    <property type="entry name" value="PHD_SP110_140"/>
    <property type="match status" value="1"/>
</dbReference>
<dbReference type="InterPro" id="IPR019787">
    <property type="entry name" value="Znf_PHD-finger"/>
</dbReference>
<dbReference type="Pfam" id="PF01342">
    <property type="entry name" value="SAND"/>
    <property type="match status" value="1"/>
</dbReference>
<dbReference type="InterPro" id="IPR013083">
    <property type="entry name" value="Znf_RING/FYVE/PHD"/>
</dbReference>
<dbReference type="SUPFAM" id="SSF63763">
    <property type="entry name" value="SAND domain-like"/>
    <property type="match status" value="1"/>
</dbReference>
<accession>A0A7E6DP06</accession>
<dbReference type="PROSITE" id="PS01359">
    <property type="entry name" value="ZF_PHD_1"/>
    <property type="match status" value="1"/>
</dbReference>
<name>A0A7E6DP06_9CHIR</name>
<dbReference type="GO" id="GO:0008270">
    <property type="term" value="F:zinc ion binding"/>
    <property type="evidence" value="ECO:0007669"/>
    <property type="project" value="UniProtKB-KW"/>
</dbReference>
<dbReference type="PROSITE" id="PS50016">
    <property type="entry name" value="ZF_PHD_2"/>
    <property type="match status" value="1"/>
</dbReference>
<dbReference type="AlphaFoldDB" id="A0A7E6DP06"/>
<dbReference type="GO" id="GO:0000981">
    <property type="term" value="F:DNA-binding transcription factor activity, RNA polymerase II-specific"/>
    <property type="evidence" value="ECO:0007669"/>
    <property type="project" value="TreeGrafter"/>
</dbReference>
<evidence type="ECO:0000256" key="1">
    <source>
        <dbReference type="ARBA" id="ARBA00022553"/>
    </source>
</evidence>
<dbReference type="Pfam" id="PF00628">
    <property type="entry name" value="PHD"/>
    <property type="match status" value="1"/>
</dbReference>
<dbReference type="Gene3D" id="3.30.40.10">
    <property type="entry name" value="Zinc/RING finger domain, C3HC4 (zinc finger)"/>
    <property type="match status" value="1"/>
</dbReference>
<keyword evidence="5" id="KW-0103">Bromodomain</keyword>
<dbReference type="Gene3D" id="3.10.390.10">
    <property type="entry name" value="SAND domain-like"/>
    <property type="match status" value="1"/>
</dbReference>
<dbReference type="PANTHER" id="PTHR46386">
    <property type="entry name" value="NUCLEAR BODY PROTEIN SP140"/>
    <property type="match status" value="1"/>
</dbReference>
<evidence type="ECO:0000256" key="2">
    <source>
        <dbReference type="ARBA" id="ARBA00022723"/>
    </source>
</evidence>
<dbReference type="Proteomes" id="UP000504628">
    <property type="component" value="Chromosome 4"/>
</dbReference>
<dbReference type="InterPro" id="IPR001965">
    <property type="entry name" value="Znf_PHD"/>
</dbReference>
<dbReference type="GeneID" id="114495407"/>
<feature type="domain" description="PHD-type" evidence="9">
    <location>
        <begin position="410"/>
        <end position="456"/>
    </location>
</feature>
<dbReference type="Pfam" id="PF03172">
    <property type="entry name" value="HSR"/>
    <property type="match status" value="1"/>
</dbReference>
<evidence type="ECO:0000256" key="6">
    <source>
        <dbReference type="ARBA" id="ARBA00023125"/>
    </source>
</evidence>
<feature type="compositionally biased region" description="Polar residues" evidence="8">
    <location>
        <begin position="200"/>
        <end position="209"/>
    </location>
</feature>
<dbReference type="PROSITE" id="PS51414">
    <property type="entry name" value="HSR"/>
    <property type="match status" value="1"/>
</dbReference>
<feature type="region of interest" description="Disordered" evidence="8">
    <location>
        <begin position="200"/>
        <end position="232"/>
    </location>
</feature>
<dbReference type="GO" id="GO:0003677">
    <property type="term" value="F:DNA binding"/>
    <property type="evidence" value="ECO:0007669"/>
    <property type="project" value="UniProtKB-KW"/>
</dbReference>
<proteinExistence type="predicted"/>
<dbReference type="InterPro" id="IPR000770">
    <property type="entry name" value="SAND_dom"/>
</dbReference>
<dbReference type="GO" id="GO:0005634">
    <property type="term" value="C:nucleus"/>
    <property type="evidence" value="ECO:0007669"/>
    <property type="project" value="InterPro"/>
</dbReference>
<keyword evidence="4" id="KW-0862">Zinc</keyword>
<dbReference type="InParanoid" id="A0A7E6DP06"/>
<evidence type="ECO:0000256" key="4">
    <source>
        <dbReference type="ARBA" id="ARBA00022833"/>
    </source>
</evidence>
<organism evidence="12 13">
    <name type="scientific">Phyllostomus discolor</name>
    <name type="common">pale spear-nosed bat</name>
    <dbReference type="NCBI Taxonomy" id="89673"/>
    <lineage>
        <taxon>Eukaryota</taxon>
        <taxon>Metazoa</taxon>
        <taxon>Chordata</taxon>
        <taxon>Craniata</taxon>
        <taxon>Vertebrata</taxon>
        <taxon>Euteleostomi</taxon>
        <taxon>Mammalia</taxon>
        <taxon>Eutheria</taxon>
        <taxon>Laurasiatheria</taxon>
        <taxon>Chiroptera</taxon>
        <taxon>Yangochiroptera</taxon>
        <taxon>Phyllostomidae</taxon>
        <taxon>Phyllostominae</taxon>
        <taxon>Phyllostomus</taxon>
    </lineage>
</organism>